<accession>A0ABQ5RNG8</accession>
<keyword evidence="2" id="KW-0808">Transferase</keyword>
<dbReference type="PROSITE" id="PS50280">
    <property type="entry name" value="SET"/>
    <property type="match status" value="1"/>
</dbReference>
<dbReference type="Proteomes" id="UP001165090">
    <property type="component" value="Unassembled WGS sequence"/>
</dbReference>
<dbReference type="InterPro" id="IPR046341">
    <property type="entry name" value="SET_dom_sf"/>
</dbReference>
<feature type="domain" description="SET" evidence="5">
    <location>
        <begin position="162"/>
        <end position="449"/>
    </location>
</feature>
<dbReference type="Pfam" id="PF00856">
    <property type="entry name" value="SET"/>
    <property type="match status" value="1"/>
</dbReference>
<evidence type="ECO:0000313" key="6">
    <source>
        <dbReference type="EMBL" id="GLI59103.1"/>
    </source>
</evidence>
<dbReference type="PANTHER" id="PTHR13271">
    <property type="entry name" value="UNCHARACTERIZED PUTATIVE METHYLTRANSFERASE"/>
    <property type="match status" value="1"/>
</dbReference>
<dbReference type="CDD" id="cd10527">
    <property type="entry name" value="SET_LSMT"/>
    <property type="match status" value="1"/>
</dbReference>
<evidence type="ECO:0000256" key="2">
    <source>
        <dbReference type="ARBA" id="ARBA00022679"/>
    </source>
</evidence>
<proteinExistence type="predicted"/>
<dbReference type="SUPFAM" id="SSF82199">
    <property type="entry name" value="SET domain"/>
    <property type="match status" value="1"/>
</dbReference>
<organism evidence="6 7">
    <name type="scientific">Volvox africanus</name>
    <dbReference type="NCBI Taxonomy" id="51714"/>
    <lineage>
        <taxon>Eukaryota</taxon>
        <taxon>Viridiplantae</taxon>
        <taxon>Chlorophyta</taxon>
        <taxon>core chlorophytes</taxon>
        <taxon>Chlorophyceae</taxon>
        <taxon>CS clade</taxon>
        <taxon>Chlamydomonadales</taxon>
        <taxon>Volvocaceae</taxon>
        <taxon>Volvox</taxon>
    </lineage>
</organism>
<evidence type="ECO:0000256" key="3">
    <source>
        <dbReference type="ARBA" id="ARBA00022691"/>
    </source>
</evidence>
<keyword evidence="1" id="KW-0489">Methyltransferase</keyword>
<sequence length="728" mass="76801">MPTGRLTSRANFVQGKSKFHMQTTKTSFGVLYRQFQSFVRPAGLIAALSLEAASAHSRAGSMPAIIGYPAIHNKVAAFGARAALPKANYPSRRTTAVAIVNNPFRSSSSSNHNSHNSHNSNADTAGSEGASGGVANPDKKRSSDVWPPPLEEWLRNHGGTVNGVELRSVLFPSGVVDRQLRATSDHPAGAILISVPRMLQIRYDNVEEAAAATAATAATDATSTDTIIPALDAAALVALYDMMPKGSDTGAAAWPFKQALTLLYHLSRGSVSPLLPYIAHLPGIAAGVPTPRVAMLMHDDAVEELQYSNVQQDIRNQKYWLNHVSTEVLGRLPHGTDVPGASVSTVSVVSAAAAAGRCGSSSASAVPDPFRGLAVDAELFGWAVAVTMSRSFGLTRFRTHTCVPLVDMANHVAPYSASNCEIRTGSGGEVLMYAKRPIQAGEDLTLTYGTHDNHNLLLSYGFTLQPNPNDAFYFDIDLSTIESLVEGLMEDGSGRTGLPPWQLQLLKTHLRLKTPSPDGDEYGKGSGSASASGVSSSDNNSSSSSGAIRVYLSATLPPAAAAKLSTWGDVTTPVDKGDESDAAVEMAGAAEERAATTGPYAGAVGFTVRQPVDPQLLAALRIATLQDETWYRILQPMSVDQIGGWANLLARQQEITVMRLLAALVTALYTTFPTTIQQDRQLLKAASVGVAADAAATSISPPPKQAHSLAVSFAIDNYSADNRAAMEG</sequence>
<dbReference type="InterPro" id="IPR050600">
    <property type="entry name" value="SETD3_SETD6_MTase"/>
</dbReference>
<dbReference type="InterPro" id="IPR015353">
    <property type="entry name" value="Rubisco_LSMT_subst-bd"/>
</dbReference>
<gene>
    <name evidence="6" type="ORF">VaNZ11_000934</name>
</gene>
<dbReference type="EMBL" id="BSDZ01000003">
    <property type="protein sequence ID" value="GLI59103.1"/>
    <property type="molecule type" value="Genomic_DNA"/>
</dbReference>
<name>A0ABQ5RNG8_9CHLO</name>
<evidence type="ECO:0000313" key="7">
    <source>
        <dbReference type="Proteomes" id="UP001165090"/>
    </source>
</evidence>
<feature type="region of interest" description="Disordered" evidence="4">
    <location>
        <begin position="103"/>
        <end position="151"/>
    </location>
</feature>
<dbReference type="InterPro" id="IPR001214">
    <property type="entry name" value="SET_dom"/>
</dbReference>
<dbReference type="Gene3D" id="3.90.1410.10">
    <property type="entry name" value="set domain protein methyltransferase, domain 1"/>
    <property type="match status" value="1"/>
</dbReference>
<dbReference type="Pfam" id="PF09273">
    <property type="entry name" value="Rubis-subs-bind"/>
    <property type="match status" value="1"/>
</dbReference>
<dbReference type="SUPFAM" id="SSF81822">
    <property type="entry name" value="RuBisCo LSMT C-terminal, substrate-binding domain"/>
    <property type="match status" value="1"/>
</dbReference>
<keyword evidence="7" id="KW-1185">Reference proteome</keyword>
<comment type="caution">
    <text evidence="6">The sequence shown here is derived from an EMBL/GenBank/DDBJ whole genome shotgun (WGS) entry which is preliminary data.</text>
</comment>
<dbReference type="InterPro" id="IPR036464">
    <property type="entry name" value="Rubisco_LSMT_subst-bd_sf"/>
</dbReference>
<dbReference type="Gene3D" id="3.90.1420.10">
    <property type="entry name" value="Rubisco LSMT, substrate-binding domain"/>
    <property type="match status" value="1"/>
</dbReference>
<dbReference type="PANTHER" id="PTHR13271:SF140">
    <property type="entry name" value="SET DOMAIN-CONTAINING PROTEIN"/>
    <property type="match status" value="1"/>
</dbReference>
<evidence type="ECO:0000259" key="5">
    <source>
        <dbReference type="PROSITE" id="PS50280"/>
    </source>
</evidence>
<evidence type="ECO:0000256" key="4">
    <source>
        <dbReference type="SAM" id="MobiDB-lite"/>
    </source>
</evidence>
<feature type="compositionally biased region" description="Low complexity" evidence="4">
    <location>
        <begin position="527"/>
        <end position="542"/>
    </location>
</feature>
<feature type="compositionally biased region" description="Low complexity" evidence="4">
    <location>
        <begin position="106"/>
        <end position="121"/>
    </location>
</feature>
<reference evidence="6 7" key="1">
    <citation type="journal article" date="2023" name="IScience">
        <title>Expanded male sex-determining region conserved during the evolution of homothallism in the green alga Volvox.</title>
        <authorList>
            <person name="Yamamoto K."/>
            <person name="Matsuzaki R."/>
            <person name="Mahakham W."/>
            <person name="Heman W."/>
            <person name="Sekimoto H."/>
            <person name="Kawachi M."/>
            <person name="Minakuchi Y."/>
            <person name="Toyoda A."/>
            <person name="Nozaki H."/>
        </authorList>
    </citation>
    <scope>NUCLEOTIDE SEQUENCE [LARGE SCALE GENOMIC DNA]</scope>
    <source>
        <strain evidence="6 7">NIES-4468</strain>
    </source>
</reference>
<evidence type="ECO:0000256" key="1">
    <source>
        <dbReference type="ARBA" id="ARBA00022603"/>
    </source>
</evidence>
<feature type="non-terminal residue" evidence="6">
    <location>
        <position position="728"/>
    </location>
</feature>
<feature type="region of interest" description="Disordered" evidence="4">
    <location>
        <begin position="512"/>
        <end position="542"/>
    </location>
</feature>
<protein>
    <recommendedName>
        <fullName evidence="5">SET domain-containing protein</fullName>
    </recommendedName>
</protein>
<keyword evidence="3" id="KW-0949">S-adenosyl-L-methionine</keyword>